<reference evidence="2" key="1">
    <citation type="submission" date="2016-10" db="EMBL/GenBank/DDBJ databases">
        <authorList>
            <person name="Varghese N."/>
            <person name="Submissions S."/>
        </authorList>
    </citation>
    <scope>NUCLEOTIDE SEQUENCE [LARGE SCALE GENOMIC DNA]</scope>
    <source>
        <strain evidence="2">ATCC 25963</strain>
    </source>
</reference>
<dbReference type="Proteomes" id="UP000199400">
    <property type="component" value="Unassembled WGS sequence"/>
</dbReference>
<name>A0A1I1YIM3_9BACT</name>
<dbReference type="STRING" id="54.SAMN02745121_03331"/>
<dbReference type="EMBL" id="FOMX01000010">
    <property type="protein sequence ID" value="SFE19445.1"/>
    <property type="molecule type" value="Genomic_DNA"/>
</dbReference>
<evidence type="ECO:0000313" key="1">
    <source>
        <dbReference type="EMBL" id="SFE19445.1"/>
    </source>
</evidence>
<evidence type="ECO:0000313" key="2">
    <source>
        <dbReference type="Proteomes" id="UP000199400"/>
    </source>
</evidence>
<sequence length="70" mass="7689">MIAPEHRTTHLDDDAAGRHFRTGATLAIKVVESHPARGAELQARSFNEACAMMEARSSLRWLAAACEQEP</sequence>
<protein>
    <submittedName>
        <fullName evidence="1">Uncharacterized protein</fullName>
    </submittedName>
</protein>
<gene>
    <name evidence="1" type="ORF">SAMN02745121_03331</name>
</gene>
<proteinExistence type="predicted"/>
<organism evidence="1 2">
    <name type="scientific">Nannocystis exedens</name>
    <dbReference type="NCBI Taxonomy" id="54"/>
    <lineage>
        <taxon>Bacteria</taxon>
        <taxon>Pseudomonadati</taxon>
        <taxon>Myxococcota</taxon>
        <taxon>Polyangia</taxon>
        <taxon>Nannocystales</taxon>
        <taxon>Nannocystaceae</taxon>
        <taxon>Nannocystis</taxon>
    </lineage>
</organism>
<dbReference type="RefSeq" id="WP_096328483.1">
    <property type="nucleotide sequence ID" value="NZ_FOMX01000010.1"/>
</dbReference>
<keyword evidence="2" id="KW-1185">Reference proteome</keyword>
<dbReference type="AlphaFoldDB" id="A0A1I1YIM3"/>
<accession>A0A1I1YIM3</accession>